<accession>A0A2M7YIA2</accession>
<dbReference type="PANTHER" id="PTHR48082">
    <property type="entry name" value="ATP SYNTHASE SUBUNIT ALPHA, MITOCHONDRIAL"/>
    <property type="match status" value="1"/>
</dbReference>
<comment type="caution">
    <text evidence="2">The sequence shown here is derived from an EMBL/GenBank/DDBJ whole genome shotgun (WGS) entry which is preliminary data.</text>
</comment>
<gene>
    <name evidence="2" type="ORF">CO161_05100</name>
</gene>
<organism evidence="2 3">
    <name type="scientific">Candidatus Portnoybacteria bacterium CG_4_9_14_3_um_filter_44_9</name>
    <dbReference type="NCBI Taxonomy" id="1974806"/>
    <lineage>
        <taxon>Bacteria</taxon>
        <taxon>Candidatus Portnoyibacteriota</taxon>
    </lineage>
</organism>
<dbReference type="GO" id="GO:0045259">
    <property type="term" value="C:proton-transporting ATP synthase complex"/>
    <property type="evidence" value="ECO:0007669"/>
    <property type="project" value="InterPro"/>
</dbReference>
<evidence type="ECO:0000313" key="3">
    <source>
        <dbReference type="Proteomes" id="UP000229026"/>
    </source>
</evidence>
<feature type="domain" description="ATP synthase alpha subunit C-terminal" evidence="1">
    <location>
        <begin position="2"/>
        <end position="95"/>
    </location>
</feature>
<dbReference type="SUPFAM" id="SSF47917">
    <property type="entry name" value="C-terminal domain of alpha and beta subunits of F1 ATP synthase"/>
    <property type="match status" value="1"/>
</dbReference>
<dbReference type="Pfam" id="PF00306">
    <property type="entry name" value="ATP-synt_ab_C"/>
    <property type="match status" value="1"/>
</dbReference>
<protein>
    <submittedName>
        <fullName evidence="2">F0F1 ATP synthase subunit alpha</fullName>
        <ecNumber evidence="2">3.6.3.14</ecNumber>
    </submittedName>
</protein>
<name>A0A2M7YIA2_9BACT</name>
<feature type="non-terminal residue" evidence="2">
    <location>
        <position position="1"/>
    </location>
</feature>
<dbReference type="InterPro" id="IPR000793">
    <property type="entry name" value="ATP_synth_asu_C"/>
</dbReference>
<dbReference type="EC" id="3.6.3.14" evidence="2"/>
<dbReference type="Proteomes" id="UP000229026">
    <property type="component" value="Unassembled WGS sequence"/>
</dbReference>
<dbReference type="Gene3D" id="1.20.150.20">
    <property type="entry name" value="ATP synthase alpha/beta chain, C-terminal domain"/>
    <property type="match status" value="1"/>
</dbReference>
<keyword evidence="2" id="KW-0378">Hydrolase</keyword>
<evidence type="ECO:0000313" key="2">
    <source>
        <dbReference type="EMBL" id="PJA62695.1"/>
    </source>
</evidence>
<dbReference type="GO" id="GO:0046933">
    <property type="term" value="F:proton-transporting ATP synthase activity, rotational mechanism"/>
    <property type="evidence" value="ECO:0007669"/>
    <property type="project" value="InterPro"/>
</dbReference>
<dbReference type="CDD" id="cd18113">
    <property type="entry name" value="ATP-synt_F1_alpha_C"/>
    <property type="match status" value="1"/>
</dbReference>
<proteinExistence type="predicted"/>
<dbReference type="GO" id="GO:0005524">
    <property type="term" value="F:ATP binding"/>
    <property type="evidence" value="ECO:0007669"/>
    <property type="project" value="TreeGrafter"/>
</dbReference>
<dbReference type="InterPro" id="IPR038376">
    <property type="entry name" value="ATP_synth_asu_C_sf"/>
</dbReference>
<evidence type="ECO:0000259" key="1">
    <source>
        <dbReference type="Pfam" id="PF00306"/>
    </source>
</evidence>
<reference evidence="3" key="1">
    <citation type="submission" date="2017-09" db="EMBL/GenBank/DDBJ databases">
        <title>Depth-based differentiation of microbial function through sediment-hosted aquifers and enrichment of novel symbionts in the deep terrestrial subsurface.</title>
        <authorList>
            <person name="Probst A.J."/>
            <person name="Ladd B."/>
            <person name="Jarett J.K."/>
            <person name="Geller-Mcgrath D.E."/>
            <person name="Sieber C.M.K."/>
            <person name="Emerson J.B."/>
            <person name="Anantharaman K."/>
            <person name="Thomas B.C."/>
            <person name="Malmstrom R."/>
            <person name="Stieglmeier M."/>
            <person name="Klingl A."/>
            <person name="Woyke T."/>
            <person name="Ryan C.M."/>
            <person name="Banfield J.F."/>
        </authorList>
    </citation>
    <scope>NUCLEOTIDE SEQUENCE [LARGE SCALE GENOMIC DNA]</scope>
</reference>
<dbReference type="PANTHER" id="PTHR48082:SF2">
    <property type="entry name" value="ATP SYNTHASE SUBUNIT ALPHA, MITOCHONDRIAL"/>
    <property type="match status" value="1"/>
</dbReference>
<dbReference type="AlphaFoldDB" id="A0A2M7YIA2"/>
<dbReference type="InterPro" id="IPR005294">
    <property type="entry name" value="ATP_synth_F1_asu"/>
</dbReference>
<dbReference type="GO" id="GO:0016787">
    <property type="term" value="F:hydrolase activity"/>
    <property type="evidence" value="ECO:0007669"/>
    <property type="project" value="UniProtKB-KW"/>
</dbReference>
<sequence length="104" mass="12209">VDETTKKRIRQGQIITEILKQSDLAPLSFEKQVVVFYAVLNDYFDAIEINDIKKIEEEFIDYLDKLHDEDILRPIRKKGELTDGIENKLKEATGRFVKNLEIKK</sequence>
<dbReference type="EMBL" id="PFWH01000171">
    <property type="protein sequence ID" value="PJA62695.1"/>
    <property type="molecule type" value="Genomic_DNA"/>
</dbReference>
<dbReference type="GO" id="GO:0043531">
    <property type="term" value="F:ADP binding"/>
    <property type="evidence" value="ECO:0007669"/>
    <property type="project" value="TreeGrafter"/>
</dbReference>